<proteinExistence type="predicted"/>
<sequence>MSPPANLAPGVTLAQVCDTKDPKGMGRIKVSFNVAGQSLESDWVPVMSLFAGLDTGAFFLPAVGDSALVAFGDGDPNQPYVLGFLWNGKLNPPVEQAKQQDVRVIRTKKGKVLTFNDSDSGQLTLSDEKGNTIRIDTAGNSIAVDSQGDVTITAKGKVTIKGASVHLTNTGGSVTADLNAAQMQMNGAQSIRLKAAMIDLN</sequence>
<comment type="caution">
    <text evidence="2">The sequence shown here is derived from an EMBL/GenBank/DDBJ whole genome shotgun (WGS) entry which is preliminary data.</text>
</comment>
<dbReference type="InterPro" id="IPR037026">
    <property type="entry name" value="Vgr_OB-fold_dom_sf"/>
</dbReference>
<feature type="domain" description="Gp5/Type VI secretion system Vgr protein OB-fold" evidence="1">
    <location>
        <begin position="14"/>
        <end position="86"/>
    </location>
</feature>
<protein>
    <submittedName>
        <fullName evidence="2">Rhs element Vgr protein</fullName>
    </submittedName>
</protein>
<dbReference type="SUPFAM" id="SSF69349">
    <property type="entry name" value="Phage fibre proteins"/>
    <property type="match status" value="1"/>
</dbReference>
<keyword evidence="3" id="KW-1185">Reference proteome</keyword>
<dbReference type="RefSeq" id="WP_163678423.1">
    <property type="nucleotide sequence ID" value="NZ_JAAIYP010000036.1"/>
</dbReference>
<evidence type="ECO:0000313" key="3">
    <source>
        <dbReference type="Proteomes" id="UP000480684"/>
    </source>
</evidence>
<dbReference type="Proteomes" id="UP000480684">
    <property type="component" value="Unassembled WGS sequence"/>
</dbReference>
<dbReference type="AlphaFoldDB" id="A0A7C9UTY4"/>
<dbReference type="SUPFAM" id="SSF69255">
    <property type="entry name" value="gp5 N-terminal domain-like"/>
    <property type="match status" value="1"/>
</dbReference>
<dbReference type="InterPro" id="IPR006531">
    <property type="entry name" value="Gp5/Vgr_OB"/>
</dbReference>
<name>A0A7C9UTY4_9PROT</name>
<dbReference type="Gene3D" id="2.40.50.230">
    <property type="entry name" value="Gp5 N-terminal domain"/>
    <property type="match status" value="1"/>
</dbReference>
<organism evidence="2 3">
    <name type="scientific">Magnetospirillum aberrantis SpK</name>
    <dbReference type="NCBI Taxonomy" id="908842"/>
    <lineage>
        <taxon>Bacteria</taxon>
        <taxon>Pseudomonadati</taxon>
        <taxon>Pseudomonadota</taxon>
        <taxon>Alphaproteobacteria</taxon>
        <taxon>Rhodospirillales</taxon>
        <taxon>Rhodospirillaceae</taxon>
        <taxon>Magnetospirillum</taxon>
    </lineage>
</organism>
<dbReference type="EMBL" id="JAAIYP010000036">
    <property type="protein sequence ID" value="NFV80348.1"/>
    <property type="molecule type" value="Genomic_DNA"/>
</dbReference>
<accession>A0A7C9UTY4</accession>
<evidence type="ECO:0000259" key="1">
    <source>
        <dbReference type="Pfam" id="PF04717"/>
    </source>
</evidence>
<evidence type="ECO:0000313" key="2">
    <source>
        <dbReference type="EMBL" id="NFV80348.1"/>
    </source>
</evidence>
<dbReference type="Pfam" id="PF04717">
    <property type="entry name" value="Phage_base_V"/>
    <property type="match status" value="1"/>
</dbReference>
<reference evidence="2 3" key="1">
    <citation type="submission" date="2020-02" db="EMBL/GenBank/DDBJ databases">
        <authorList>
            <person name="Dziuba M."/>
            <person name="Kuznetsov B."/>
            <person name="Mardanov A."/>
            <person name="Ravin N."/>
            <person name="Grouzdev D."/>
        </authorList>
    </citation>
    <scope>NUCLEOTIDE SEQUENCE [LARGE SCALE GENOMIC DNA]</scope>
    <source>
        <strain evidence="2 3">SpK</strain>
    </source>
</reference>
<gene>
    <name evidence="2" type="ORF">G4223_09510</name>
</gene>